<dbReference type="GO" id="GO:0004930">
    <property type="term" value="F:G protein-coupled receptor activity"/>
    <property type="evidence" value="ECO:0007669"/>
    <property type="project" value="InterPro"/>
</dbReference>
<evidence type="ECO:0000256" key="2">
    <source>
        <dbReference type="ARBA" id="ARBA00022692"/>
    </source>
</evidence>
<dbReference type="EMBL" id="JBAMIC010000013">
    <property type="protein sequence ID" value="KAK7096820.1"/>
    <property type="molecule type" value="Genomic_DNA"/>
</dbReference>
<dbReference type="InterPro" id="IPR028082">
    <property type="entry name" value="Peripla_BP_I"/>
</dbReference>
<keyword evidence="6" id="KW-0325">Glycoprotein</keyword>
<sequence>MSIGYIISTTMFMAGSWRFFVIQCVCLMTCCLVASQESLVLIEGNVTLAAMMEINDAEEGACGDYDVYSIQELVAVTWFLDAVNDIGYIPGVKIGLDAYRTCKLPEKAAQSTVTLLDKYQTGQANSQRSDLLFGMIGPGRTAEAVAVSGLISYLPTNQRVMQISGSSTGKQLQDRSKHSNFFRVIPPDNVQVEVIMQLLLQLEWNYVGIVYDNDDYGRSAAEELRRLLKERQVCVPVFTSLPLDPRSTAFTAVGNQIVEQLKASDSGVVRGLVVLAGTSTTSLLVQILNKQITFTQLVLSEAVGLNQAALTSATANTVMLLARGALTTSPPYTSVPNFARFWSELWRDKTNFTMFAQRLPWLESYFKQVVECELKSSSCWEDNSDKRRSQEISESNMSLYISYQLRAVAVMASLLKTLHTEKCGPTEHTVCPALRNSIQGREDVLDMMQHTNISLTDFVPISSSFGGLTSLSFDGSGDVINRGDDVKYTVHNLKGNGGGYAFTQVGTFKNHQLTMNTNQTEFYDEDGASLSWDQLPPAQCQVGHDCLTCASDVSENVTFIEGDFYVIGLVPVSEKNSGDLLGCGEVKGLVGADLAQGIVFAVEQVNEKRLQFRNFLPGRRVGLIVINTCGSPLHVRQKLMDFYAGKLALPDGRTSSAVRGQVMGVVGAFYSANSIASSDTLTDLDTSFVQVSPGSTSPDLSDRNKHPSFVRLVPADDTQAKVMLDIVERLGANYIQVIYDSSTAYATALYNKLQEEVTSTSNGRTVCIAQSIANTPKADVSQYKYIVDKLRDKSAARVVVVVLHAVEVNKLMDAILPLLTSDDNFLFLGSETWGRREDIIQGRTRLQGSLVLAQEIAVDKPFEEYFTAVDLSTTANPWLSHFWEAKFKCYLNKSFKRKGKTGPCRENFADEYKQDALVPFYIQSTYALVKGFGAALTETCGSEAKTKCEALTSSKLVSAMHDVRLDLYSQGRYNPVFDGNGDGLVGYRVLQVSLSSSGNDVIYKDVGDWTQAGLTLNKSELSLPGGAMFTSLCPNSLECDKCSKRADTANTGKQGDTGYPLDTVIGVAAGCGLLIIILIIIIIVVVRRKSHPEPLSPTGSHFPLQERPDDSSAGQINPYATPEEISNDIQKMDGASGFRSPQIPSRPSDLYLNPITPSGLGVEFVNYGR</sequence>
<evidence type="ECO:0000256" key="4">
    <source>
        <dbReference type="ARBA" id="ARBA00023136"/>
    </source>
</evidence>
<feature type="transmembrane region" description="Helical" evidence="8">
    <location>
        <begin position="1064"/>
        <end position="1086"/>
    </location>
</feature>
<evidence type="ECO:0000256" key="6">
    <source>
        <dbReference type="ARBA" id="ARBA00023180"/>
    </source>
</evidence>
<keyword evidence="12" id="KW-1185">Reference proteome</keyword>
<keyword evidence="3 8" id="KW-1133">Transmembrane helix</keyword>
<evidence type="ECO:0000256" key="5">
    <source>
        <dbReference type="ARBA" id="ARBA00023170"/>
    </source>
</evidence>
<evidence type="ECO:0000256" key="7">
    <source>
        <dbReference type="SAM" id="MobiDB-lite"/>
    </source>
</evidence>
<evidence type="ECO:0000256" key="8">
    <source>
        <dbReference type="SAM" id="Phobius"/>
    </source>
</evidence>
<evidence type="ECO:0000259" key="10">
    <source>
        <dbReference type="Pfam" id="PF01094"/>
    </source>
</evidence>
<accession>A0AAN9B3I1</accession>
<keyword evidence="9" id="KW-0732">Signal</keyword>
<feature type="chain" id="PRO_5042869215" description="Receptor ligand binding region domain-containing protein" evidence="9">
    <location>
        <begin position="36"/>
        <end position="1169"/>
    </location>
</feature>
<evidence type="ECO:0000256" key="1">
    <source>
        <dbReference type="ARBA" id="ARBA00004141"/>
    </source>
</evidence>
<dbReference type="PRINTS" id="PR00248">
    <property type="entry name" value="GPCRMGR"/>
</dbReference>
<comment type="subcellular location">
    <subcellularLocation>
        <location evidence="1">Membrane</location>
        <topology evidence="1">Multi-pass membrane protein</topology>
    </subcellularLocation>
</comment>
<dbReference type="InterPro" id="IPR050726">
    <property type="entry name" value="mGluR"/>
</dbReference>
<dbReference type="Proteomes" id="UP001374579">
    <property type="component" value="Unassembled WGS sequence"/>
</dbReference>
<dbReference type="Gene3D" id="3.40.50.2300">
    <property type="match status" value="4"/>
</dbReference>
<evidence type="ECO:0000313" key="12">
    <source>
        <dbReference type="Proteomes" id="UP001374579"/>
    </source>
</evidence>
<dbReference type="PANTHER" id="PTHR24060">
    <property type="entry name" value="METABOTROPIC GLUTAMATE RECEPTOR"/>
    <property type="match status" value="1"/>
</dbReference>
<protein>
    <recommendedName>
        <fullName evidence="10">Receptor ligand binding region domain-containing protein</fullName>
    </recommendedName>
</protein>
<evidence type="ECO:0000256" key="3">
    <source>
        <dbReference type="ARBA" id="ARBA00022989"/>
    </source>
</evidence>
<gene>
    <name evidence="11" type="ORF">V1264_003878</name>
</gene>
<keyword evidence="2 8" id="KW-0812">Transmembrane</keyword>
<reference evidence="11 12" key="1">
    <citation type="submission" date="2024-02" db="EMBL/GenBank/DDBJ databases">
        <title>Chromosome-scale genome assembly of the rough periwinkle Littorina saxatilis.</title>
        <authorList>
            <person name="De Jode A."/>
            <person name="Faria R."/>
            <person name="Formenti G."/>
            <person name="Sims Y."/>
            <person name="Smith T.P."/>
            <person name="Tracey A."/>
            <person name="Wood J.M.D."/>
            <person name="Zagrodzka Z.B."/>
            <person name="Johannesson K."/>
            <person name="Butlin R.K."/>
            <person name="Leder E.H."/>
        </authorList>
    </citation>
    <scope>NUCLEOTIDE SEQUENCE [LARGE SCALE GENOMIC DNA]</scope>
    <source>
        <strain evidence="11">Snail1</strain>
        <tissue evidence="11">Muscle</tissue>
    </source>
</reference>
<comment type="caution">
    <text evidence="11">The sequence shown here is derived from an EMBL/GenBank/DDBJ whole genome shotgun (WGS) entry which is preliminary data.</text>
</comment>
<dbReference type="InterPro" id="IPR001828">
    <property type="entry name" value="ANF_lig-bd_rcpt"/>
</dbReference>
<organism evidence="11 12">
    <name type="scientific">Littorina saxatilis</name>
    <dbReference type="NCBI Taxonomy" id="31220"/>
    <lineage>
        <taxon>Eukaryota</taxon>
        <taxon>Metazoa</taxon>
        <taxon>Spiralia</taxon>
        <taxon>Lophotrochozoa</taxon>
        <taxon>Mollusca</taxon>
        <taxon>Gastropoda</taxon>
        <taxon>Caenogastropoda</taxon>
        <taxon>Littorinimorpha</taxon>
        <taxon>Littorinoidea</taxon>
        <taxon>Littorinidae</taxon>
        <taxon>Littorina</taxon>
    </lineage>
</organism>
<dbReference type="SUPFAM" id="SSF53822">
    <property type="entry name" value="Periplasmic binding protein-like I"/>
    <property type="match status" value="2"/>
</dbReference>
<dbReference type="InterPro" id="IPR000337">
    <property type="entry name" value="GPCR_3"/>
</dbReference>
<evidence type="ECO:0000256" key="9">
    <source>
        <dbReference type="SAM" id="SignalP"/>
    </source>
</evidence>
<proteinExistence type="predicted"/>
<dbReference type="GO" id="GO:0016020">
    <property type="term" value="C:membrane"/>
    <property type="evidence" value="ECO:0007669"/>
    <property type="project" value="UniProtKB-SubCell"/>
</dbReference>
<evidence type="ECO:0000313" key="11">
    <source>
        <dbReference type="EMBL" id="KAK7096820.1"/>
    </source>
</evidence>
<feature type="region of interest" description="Disordered" evidence="7">
    <location>
        <begin position="1094"/>
        <end position="1150"/>
    </location>
</feature>
<name>A0AAN9B3I1_9CAEN</name>
<feature type="domain" description="Receptor ligand binding region" evidence="10">
    <location>
        <begin position="598"/>
        <end position="993"/>
    </location>
</feature>
<dbReference type="AlphaFoldDB" id="A0AAN9B3I1"/>
<keyword evidence="5" id="KW-0675">Receptor</keyword>
<feature type="domain" description="Receptor ligand binding region" evidence="10">
    <location>
        <begin position="78"/>
        <end position="459"/>
    </location>
</feature>
<keyword evidence="4 8" id="KW-0472">Membrane</keyword>
<feature type="signal peptide" evidence="9">
    <location>
        <begin position="1"/>
        <end position="35"/>
    </location>
</feature>
<dbReference type="Pfam" id="PF01094">
    <property type="entry name" value="ANF_receptor"/>
    <property type="match status" value="2"/>
</dbReference>